<organism evidence="1 2">
    <name type="scientific">Wallemia ichthyophaga</name>
    <dbReference type="NCBI Taxonomy" id="245174"/>
    <lineage>
        <taxon>Eukaryota</taxon>
        <taxon>Fungi</taxon>
        <taxon>Dikarya</taxon>
        <taxon>Basidiomycota</taxon>
        <taxon>Wallemiomycotina</taxon>
        <taxon>Wallemiomycetes</taxon>
        <taxon>Wallemiales</taxon>
        <taxon>Wallemiaceae</taxon>
        <taxon>Wallemia</taxon>
    </lineage>
</organism>
<comment type="caution">
    <text evidence="1">The sequence shown here is derived from an EMBL/GenBank/DDBJ whole genome shotgun (WGS) entry which is preliminary data.</text>
</comment>
<evidence type="ECO:0000313" key="2">
    <source>
        <dbReference type="Proteomes" id="UP000310689"/>
    </source>
</evidence>
<accession>A0A4T0IF41</accession>
<protein>
    <submittedName>
        <fullName evidence="1">Uncharacterized protein</fullName>
    </submittedName>
</protein>
<gene>
    <name evidence="1" type="ORF">E3P86_04116</name>
</gene>
<reference evidence="1 2" key="1">
    <citation type="submission" date="2019-03" db="EMBL/GenBank/DDBJ databases">
        <title>Sequencing 23 genomes of Wallemia ichthyophaga.</title>
        <authorList>
            <person name="Gostincar C."/>
        </authorList>
    </citation>
    <scope>NUCLEOTIDE SEQUENCE [LARGE SCALE GENOMIC DNA]</scope>
    <source>
        <strain evidence="1 2">EXF-6200</strain>
    </source>
</reference>
<dbReference type="AlphaFoldDB" id="A0A4T0IF41"/>
<name>A0A4T0IF41_WALIC</name>
<dbReference type="Proteomes" id="UP000310689">
    <property type="component" value="Unassembled WGS sequence"/>
</dbReference>
<evidence type="ECO:0000313" key="1">
    <source>
        <dbReference type="EMBL" id="TIB27553.1"/>
    </source>
</evidence>
<proteinExistence type="predicted"/>
<sequence>MPIFICRKHTMTRITLRRNITKINIRFDLGPILRNAHSLQAHYEFFKPQLNTYQRYFDGSV</sequence>
<dbReference type="EMBL" id="SPOI01000494">
    <property type="protein sequence ID" value="TIB27553.1"/>
    <property type="molecule type" value="Genomic_DNA"/>
</dbReference>